<reference evidence="3" key="1">
    <citation type="journal article" date="2022" name="bioRxiv">
        <title>Sequencing and chromosome-scale assembly of the giantPleurodeles waltlgenome.</title>
        <authorList>
            <person name="Brown T."/>
            <person name="Elewa A."/>
            <person name="Iarovenko S."/>
            <person name="Subramanian E."/>
            <person name="Araus A.J."/>
            <person name="Petzold A."/>
            <person name="Susuki M."/>
            <person name="Suzuki K.-i.T."/>
            <person name="Hayashi T."/>
            <person name="Toyoda A."/>
            <person name="Oliveira C."/>
            <person name="Osipova E."/>
            <person name="Leigh N.D."/>
            <person name="Simon A."/>
            <person name="Yun M.H."/>
        </authorList>
    </citation>
    <scope>NUCLEOTIDE SEQUENCE</scope>
    <source>
        <strain evidence="3">20211129_DDA</strain>
        <tissue evidence="3">Liver</tissue>
    </source>
</reference>
<accession>A0AAV7R739</accession>
<dbReference type="AlphaFoldDB" id="A0AAV7R739"/>
<evidence type="ECO:0000313" key="4">
    <source>
        <dbReference type="Proteomes" id="UP001066276"/>
    </source>
</evidence>
<dbReference type="Proteomes" id="UP001066276">
    <property type="component" value="Chromosome 5"/>
</dbReference>
<evidence type="ECO:0000313" key="3">
    <source>
        <dbReference type="EMBL" id="KAJ1147945.1"/>
    </source>
</evidence>
<keyword evidence="1" id="KW-0175">Coiled coil</keyword>
<keyword evidence="4" id="KW-1185">Reference proteome</keyword>
<protein>
    <submittedName>
        <fullName evidence="3">Uncharacterized protein</fullName>
    </submittedName>
</protein>
<gene>
    <name evidence="3" type="ORF">NDU88_000786</name>
</gene>
<proteinExistence type="predicted"/>
<feature type="region of interest" description="Disordered" evidence="2">
    <location>
        <begin position="1"/>
        <end position="47"/>
    </location>
</feature>
<feature type="compositionally biased region" description="Basic and acidic residues" evidence="2">
    <location>
        <begin position="23"/>
        <end position="45"/>
    </location>
</feature>
<dbReference type="EMBL" id="JANPWB010000009">
    <property type="protein sequence ID" value="KAJ1147945.1"/>
    <property type="molecule type" value="Genomic_DNA"/>
</dbReference>
<name>A0AAV7R739_PLEWA</name>
<organism evidence="3 4">
    <name type="scientific">Pleurodeles waltl</name>
    <name type="common">Iberian ribbed newt</name>
    <dbReference type="NCBI Taxonomy" id="8319"/>
    <lineage>
        <taxon>Eukaryota</taxon>
        <taxon>Metazoa</taxon>
        <taxon>Chordata</taxon>
        <taxon>Craniata</taxon>
        <taxon>Vertebrata</taxon>
        <taxon>Euteleostomi</taxon>
        <taxon>Amphibia</taxon>
        <taxon>Batrachia</taxon>
        <taxon>Caudata</taxon>
        <taxon>Salamandroidea</taxon>
        <taxon>Salamandridae</taxon>
        <taxon>Pleurodelinae</taxon>
        <taxon>Pleurodeles</taxon>
    </lineage>
</organism>
<evidence type="ECO:0000256" key="1">
    <source>
        <dbReference type="SAM" id="Coils"/>
    </source>
</evidence>
<evidence type="ECO:0000256" key="2">
    <source>
        <dbReference type="SAM" id="MobiDB-lite"/>
    </source>
</evidence>
<sequence>MASQRHNKKEVSIKVPFTKTPAKKIDPPQEKATDTGAIEEAKGLDSDNTPITKSLLEQLFGFSDSFATLKQEIATEIKDLKREVVDLGQRVNALERTHDAREEELDHHRCKLITLQKRNQ</sequence>
<feature type="coiled-coil region" evidence="1">
    <location>
        <begin position="70"/>
        <end position="111"/>
    </location>
</feature>
<comment type="caution">
    <text evidence="3">The sequence shown here is derived from an EMBL/GenBank/DDBJ whole genome shotgun (WGS) entry which is preliminary data.</text>
</comment>